<dbReference type="NCBIfam" id="TIGR04057">
    <property type="entry name" value="SusC_RagA_signa"/>
    <property type="match status" value="1"/>
</dbReference>
<feature type="domain" description="TonB-dependent receptor plug" evidence="9">
    <location>
        <begin position="216"/>
        <end position="321"/>
    </location>
</feature>
<dbReference type="GO" id="GO:0015344">
    <property type="term" value="F:siderophore uptake transmembrane transporter activity"/>
    <property type="evidence" value="ECO:0007669"/>
    <property type="project" value="TreeGrafter"/>
</dbReference>
<evidence type="ECO:0000256" key="3">
    <source>
        <dbReference type="ARBA" id="ARBA00022452"/>
    </source>
</evidence>
<accession>A0A1I3HMD3</accession>
<keyword evidence="3 8" id="KW-1134">Transmembrane beta strand</keyword>
<keyword evidence="6 8" id="KW-0472">Membrane</keyword>
<dbReference type="InterPro" id="IPR036942">
    <property type="entry name" value="Beta-barrel_TonB_sf"/>
</dbReference>
<dbReference type="InterPro" id="IPR039426">
    <property type="entry name" value="TonB-dep_rcpt-like"/>
</dbReference>
<dbReference type="InterPro" id="IPR023997">
    <property type="entry name" value="TonB-dep_OMP_SusC/RagA_CS"/>
</dbReference>
<protein>
    <submittedName>
        <fullName evidence="10">TonB-linked outer membrane protein, SusC/RagA family</fullName>
    </submittedName>
</protein>
<dbReference type="PROSITE" id="PS52016">
    <property type="entry name" value="TONB_DEPENDENT_REC_3"/>
    <property type="match status" value="1"/>
</dbReference>
<evidence type="ECO:0000256" key="1">
    <source>
        <dbReference type="ARBA" id="ARBA00004571"/>
    </source>
</evidence>
<dbReference type="GO" id="GO:0009279">
    <property type="term" value="C:cell outer membrane"/>
    <property type="evidence" value="ECO:0007669"/>
    <property type="project" value="UniProtKB-SubCell"/>
</dbReference>
<evidence type="ECO:0000259" key="9">
    <source>
        <dbReference type="Pfam" id="PF07715"/>
    </source>
</evidence>
<dbReference type="Pfam" id="PF13715">
    <property type="entry name" value="CarbopepD_reg_2"/>
    <property type="match status" value="1"/>
</dbReference>
<dbReference type="Proteomes" id="UP000198670">
    <property type="component" value="Unassembled WGS sequence"/>
</dbReference>
<evidence type="ECO:0000256" key="7">
    <source>
        <dbReference type="ARBA" id="ARBA00023237"/>
    </source>
</evidence>
<evidence type="ECO:0000313" key="11">
    <source>
        <dbReference type="Proteomes" id="UP000198670"/>
    </source>
</evidence>
<dbReference type="SUPFAM" id="SSF56935">
    <property type="entry name" value="Porins"/>
    <property type="match status" value="1"/>
</dbReference>
<dbReference type="SUPFAM" id="SSF49464">
    <property type="entry name" value="Carboxypeptidase regulatory domain-like"/>
    <property type="match status" value="1"/>
</dbReference>
<keyword evidence="5" id="KW-0732">Signal</keyword>
<dbReference type="PANTHER" id="PTHR30069">
    <property type="entry name" value="TONB-DEPENDENT OUTER MEMBRANE RECEPTOR"/>
    <property type="match status" value="1"/>
</dbReference>
<dbReference type="EMBL" id="FOQO01000003">
    <property type="protein sequence ID" value="SFI36874.1"/>
    <property type="molecule type" value="Genomic_DNA"/>
</dbReference>
<comment type="similarity">
    <text evidence="8">Belongs to the TonB-dependent receptor family.</text>
</comment>
<dbReference type="InterPro" id="IPR012910">
    <property type="entry name" value="Plug_dom"/>
</dbReference>
<proteinExistence type="inferred from homology"/>
<keyword evidence="2 8" id="KW-0813">Transport</keyword>
<dbReference type="Gene3D" id="2.170.130.10">
    <property type="entry name" value="TonB-dependent receptor, plug domain"/>
    <property type="match status" value="1"/>
</dbReference>
<gene>
    <name evidence="10" type="ORF">SAMN05444682_103421</name>
</gene>
<evidence type="ECO:0000256" key="5">
    <source>
        <dbReference type="ARBA" id="ARBA00022729"/>
    </source>
</evidence>
<keyword evidence="11" id="KW-1185">Reference proteome</keyword>
<dbReference type="NCBIfam" id="TIGR04056">
    <property type="entry name" value="OMP_RagA_SusC"/>
    <property type="match status" value="1"/>
</dbReference>
<dbReference type="PANTHER" id="PTHR30069:SF29">
    <property type="entry name" value="HEMOGLOBIN AND HEMOGLOBIN-HAPTOGLOBIN-BINDING PROTEIN 1-RELATED"/>
    <property type="match status" value="1"/>
</dbReference>
<dbReference type="GO" id="GO:0044718">
    <property type="term" value="P:siderophore transmembrane transport"/>
    <property type="evidence" value="ECO:0007669"/>
    <property type="project" value="TreeGrafter"/>
</dbReference>
<name>A0A1I3HMD3_9SPHI</name>
<dbReference type="InterPro" id="IPR037066">
    <property type="entry name" value="Plug_dom_sf"/>
</dbReference>
<evidence type="ECO:0000256" key="8">
    <source>
        <dbReference type="PROSITE-ProRule" id="PRU01360"/>
    </source>
</evidence>
<dbReference type="Gene3D" id="2.40.170.20">
    <property type="entry name" value="TonB-dependent receptor, beta-barrel domain"/>
    <property type="match status" value="1"/>
</dbReference>
<keyword evidence="4 8" id="KW-0812">Transmembrane</keyword>
<evidence type="ECO:0000256" key="6">
    <source>
        <dbReference type="ARBA" id="ARBA00023136"/>
    </source>
</evidence>
<dbReference type="Gene3D" id="2.60.40.1120">
    <property type="entry name" value="Carboxypeptidase-like, regulatory domain"/>
    <property type="match status" value="1"/>
</dbReference>
<dbReference type="FunFam" id="2.170.130.10:FF:000003">
    <property type="entry name" value="SusC/RagA family TonB-linked outer membrane protein"/>
    <property type="match status" value="1"/>
</dbReference>
<dbReference type="InterPro" id="IPR023996">
    <property type="entry name" value="TonB-dep_OMP_SusC/RagA"/>
</dbReference>
<keyword evidence="7 8" id="KW-0998">Cell outer membrane</keyword>
<reference evidence="10 11" key="1">
    <citation type="submission" date="2016-10" db="EMBL/GenBank/DDBJ databases">
        <authorList>
            <person name="de Groot N.N."/>
        </authorList>
    </citation>
    <scope>NUCLEOTIDE SEQUENCE [LARGE SCALE GENOMIC DNA]</scope>
    <source>
        <strain evidence="10 11">RK1</strain>
    </source>
</reference>
<sequence length="1113" mass="123620">MRVTVTCFLLTVMMVYGFAGNLKAQRVTLNKKDATFTEVIAELRRQSGYNFLFKKSLAKKVGKISIQAKDEVLEDVLKRVIANQPLTYTILDEIQSIIIKERPTHVQGRFKNEPLTLAADQVQKLLKGIVTNEAGMPIEGVSVHVKGLDAVTYTDTQGRYEISVPTGEGNTLVFSSVGYVNQEIAVGQSLTIHVTLKTYVADLEEVVVVGYGTQKKASLTGSIVTAKGADIVKSPAANVSQSLAGRLPGVIINSRSGEPGRDDPSILIRGRGTTGATGALVIIDGVERGGLGQLNPNDIETITVLKDASAAIYGSRAANGVILVTTKRGSVGKPTIGLSFNQGFSQPTRNPRMADAYTFGKISNNIEIDEGREAIFSDDELQKYRDGSDPNYPNTDWYDYIVRPFTPQHRGNISVSGGNERSKYYFSLGDLAQSGQYEGGSTKFKSYNVRSNVDVQVTDELTVGLNVSGRVDNRHYPFRTNNELNSHIYLYQPNWQPYWPGTNYMQPLRGSENIHNWVTDNAGYQQEDTRAVQSNLFFKWELPWVEGLSIDGSGSYDFSGVYGKQFETPSYVYREEGGQYVKGLSGMSRSLANLNQTSYAVTQMYVNSKINYARQFDAHQVALMAGYEQIQVRNSTMQAGRSDFLSISLPELNMGSSDKAKQSNSGFSGQDARQNVFGRVNYDYAGKYLAEVTLRADGSSKFPKEKRFGFFPGASLGWRISEEGFMEDLNFIDNLKIRGSYGKMGNDAVPAFQYMMTYGFNNNYVIGNNDVSGLVQTNVPNPFITWETAETWNAGLEAGLWNGLLNVEFDYFVSRRSDILTKRNATVPDYTGLTLPDENIGIVDNRGLELVLSHTHKVNEFSYQLSGNVSFARNKVVFADEQPAAEPYQYATGRPYGAALLYNAMGVYRDQAQVDATPHLPGTKPGDLIYEDVNGDGEIDSRDRIRINQTNIPEIVFGLTANFAYKGFDLSLFFQGQENAQQYFGGWFPVMSHTFGNFLDWRARDSWAVDNMDATMPRGSTALWTTSTNSSYASTHWMKNAGFLRLKNMELGYNLPTALCQSFGAQGLRVSVSGSNLLIIYDHMKDMGFDPETHDFWYYPLQRVLNFGVNLTF</sequence>
<evidence type="ECO:0000256" key="4">
    <source>
        <dbReference type="ARBA" id="ARBA00022692"/>
    </source>
</evidence>
<evidence type="ECO:0000313" key="10">
    <source>
        <dbReference type="EMBL" id="SFI36874.1"/>
    </source>
</evidence>
<dbReference type="InterPro" id="IPR008969">
    <property type="entry name" value="CarboxyPept-like_regulatory"/>
</dbReference>
<dbReference type="Pfam" id="PF07715">
    <property type="entry name" value="Plug"/>
    <property type="match status" value="1"/>
</dbReference>
<organism evidence="10 11">
    <name type="scientific">Parapedobacter indicus</name>
    <dbReference type="NCBI Taxonomy" id="1477437"/>
    <lineage>
        <taxon>Bacteria</taxon>
        <taxon>Pseudomonadati</taxon>
        <taxon>Bacteroidota</taxon>
        <taxon>Sphingobacteriia</taxon>
        <taxon>Sphingobacteriales</taxon>
        <taxon>Sphingobacteriaceae</taxon>
        <taxon>Parapedobacter</taxon>
    </lineage>
</organism>
<dbReference type="AlphaFoldDB" id="A0A1I3HMD3"/>
<evidence type="ECO:0000256" key="2">
    <source>
        <dbReference type="ARBA" id="ARBA00022448"/>
    </source>
</evidence>
<dbReference type="STRING" id="1477437.SAMN05444682_103421"/>
<comment type="subcellular location">
    <subcellularLocation>
        <location evidence="1 8">Cell outer membrane</location>
        <topology evidence="1 8">Multi-pass membrane protein</topology>
    </subcellularLocation>
</comment>